<dbReference type="RefSeq" id="WP_210227180.1">
    <property type="nucleotide sequence ID" value="NZ_CP072800.1"/>
</dbReference>
<name>A0ABX7X2M0_9GAMM</name>
<reference evidence="2 3" key="1">
    <citation type="submission" date="2021-04" db="EMBL/GenBank/DDBJ databases">
        <title>Genomics, taxonomy and metabolism of representatives of sulfur bacteria of the genus Thiothrix: Thiothrix fructosivorans QT, Thiothrix unzii A1T and three new species, Thiothrix subterranea sp. nov., Thiothrix litoralis sp. nov. and 'Candidatus Thiothrix anitrata' sp. nov.</title>
        <authorList>
            <person name="Ravin N.V."/>
            <person name="Smolyakov D."/>
            <person name="Rudenko T.S."/>
            <person name="Mardanov A.V."/>
            <person name="Beletsky A.V."/>
            <person name="Markov N.D."/>
            <person name="Fomenkov A.I."/>
            <person name="Roberts R.J."/>
            <person name="Karnachuk O.V."/>
            <person name="Novikov A."/>
            <person name="Grabovich M.Y."/>
        </authorList>
    </citation>
    <scope>NUCLEOTIDE SEQUENCE [LARGE SCALE GENOMIC DNA]</scope>
    <source>
        <strain evidence="2 3">A52</strain>
    </source>
</reference>
<dbReference type="Proteomes" id="UP000672027">
    <property type="component" value="Chromosome"/>
</dbReference>
<evidence type="ECO:0000256" key="1">
    <source>
        <dbReference type="SAM" id="SignalP"/>
    </source>
</evidence>
<evidence type="ECO:0000313" key="3">
    <source>
        <dbReference type="Proteomes" id="UP000672027"/>
    </source>
</evidence>
<gene>
    <name evidence="2" type="ORF">J8380_00790</name>
</gene>
<feature type="signal peptide" evidence="1">
    <location>
        <begin position="1"/>
        <end position="22"/>
    </location>
</feature>
<protein>
    <submittedName>
        <fullName evidence="2">Uncharacterized protein</fullName>
    </submittedName>
</protein>
<accession>A0ABX7X2M0</accession>
<organism evidence="2 3">
    <name type="scientific">Candidatus Thiothrix anitrata</name>
    <dbReference type="NCBI Taxonomy" id="2823902"/>
    <lineage>
        <taxon>Bacteria</taxon>
        <taxon>Pseudomonadati</taxon>
        <taxon>Pseudomonadota</taxon>
        <taxon>Gammaproteobacteria</taxon>
        <taxon>Thiotrichales</taxon>
        <taxon>Thiotrichaceae</taxon>
        <taxon>Thiothrix</taxon>
    </lineage>
</organism>
<sequence length="64" mass="6492">MFKLKPLASAITLSLVTGIAVAAAPVAQFCKTKSLLPTATLAAKLTLPNPTSLKSASAKCVKPP</sequence>
<keyword evidence="1" id="KW-0732">Signal</keyword>
<keyword evidence="3" id="KW-1185">Reference proteome</keyword>
<feature type="chain" id="PRO_5046012769" evidence="1">
    <location>
        <begin position="23"/>
        <end position="64"/>
    </location>
</feature>
<dbReference type="EMBL" id="CP072800">
    <property type="protein sequence ID" value="QTR50156.1"/>
    <property type="molecule type" value="Genomic_DNA"/>
</dbReference>
<evidence type="ECO:0000313" key="2">
    <source>
        <dbReference type="EMBL" id="QTR50156.1"/>
    </source>
</evidence>
<proteinExistence type="predicted"/>